<gene>
    <name evidence="1" type="ORF">MENT_LOCUS39165</name>
</gene>
<reference evidence="1 2" key="1">
    <citation type="submission" date="2020-08" db="EMBL/GenBank/DDBJ databases">
        <authorList>
            <person name="Koutsovoulos G."/>
            <person name="Danchin GJ E."/>
        </authorList>
    </citation>
    <scope>NUCLEOTIDE SEQUENCE [LARGE SCALE GENOMIC DNA]</scope>
</reference>
<name>A0A6V7WI23_MELEN</name>
<evidence type="ECO:0000313" key="1">
    <source>
        <dbReference type="EMBL" id="CAD2186648.1"/>
    </source>
</evidence>
<protein>
    <submittedName>
        <fullName evidence="1">Uncharacterized protein</fullName>
    </submittedName>
</protein>
<organism evidence="1 2">
    <name type="scientific">Meloidogyne enterolobii</name>
    <name type="common">Root-knot nematode worm</name>
    <name type="synonym">Meloidogyne mayaguensis</name>
    <dbReference type="NCBI Taxonomy" id="390850"/>
    <lineage>
        <taxon>Eukaryota</taxon>
        <taxon>Metazoa</taxon>
        <taxon>Ecdysozoa</taxon>
        <taxon>Nematoda</taxon>
        <taxon>Chromadorea</taxon>
        <taxon>Rhabditida</taxon>
        <taxon>Tylenchina</taxon>
        <taxon>Tylenchomorpha</taxon>
        <taxon>Tylenchoidea</taxon>
        <taxon>Meloidogynidae</taxon>
        <taxon>Meloidogyninae</taxon>
        <taxon>Meloidogyne</taxon>
    </lineage>
</organism>
<dbReference type="AlphaFoldDB" id="A0A6V7WI23"/>
<dbReference type="Proteomes" id="UP000580250">
    <property type="component" value="Unassembled WGS sequence"/>
</dbReference>
<proteinExistence type="predicted"/>
<accession>A0A6V7WI23</accession>
<sequence length="49" mass="5580">MIDQTNSTFNLTRSPYLFCIVYFNTRHKTAQHSKLISCETSALANRVAS</sequence>
<evidence type="ECO:0000313" key="2">
    <source>
        <dbReference type="Proteomes" id="UP000580250"/>
    </source>
</evidence>
<comment type="caution">
    <text evidence="1">The sequence shown here is derived from an EMBL/GenBank/DDBJ whole genome shotgun (WGS) entry which is preliminary data.</text>
</comment>
<dbReference type="EMBL" id="CAJEWN010000598">
    <property type="protein sequence ID" value="CAD2186648.1"/>
    <property type="molecule type" value="Genomic_DNA"/>
</dbReference>